<sequence length="228" mass="25390">MHPQLPLPFKLKEAFNFESFIATENQLVIKSLKDADEPFIFLWGDIGTGKSHLLQSACQRQSQLGGTASYLPAKELLGTSAKILEGLANLDLICIDDIDILCEKADWEEALFNLFNQIKQQTGRLIVSATVSPQHLQISLNDLQSRLNSGLPLNLAPLSDESTLQALQARAQKLGLELNRETANYLMTHFPRNLHTLWNLLNTLDKASLAAQRKLTIPFLKSTLSKSI</sequence>
<accession>A0AB33Z1Z9</accession>
<dbReference type="GO" id="GO:0003743">
    <property type="term" value="F:translation initiation factor activity"/>
    <property type="evidence" value="ECO:0007669"/>
    <property type="project" value="UniProtKB-KW"/>
</dbReference>
<dbReference type="Proteomes" id="UP000015462">
    <property type="component" value="Unassembled WGS sequence"/>
</dbReference>
<feature type="domain" description="Hda lid" evidence="2">
    <location>
        <begin position="160"/>
        <end position="224"/>
    </location>
</feature>
<comment type="caution">
    <text evidence="3">The sequence shown here is derived from an EMBL/GenBank/DDBJ whole genome shotgun (WGS) entry which is preliminary data.</text>
</comment>
<dbReference type="InterPro" id="IPR017788">
    <property type="entry name" value="Hda"/>
</dbReference>
<keyword evidence="3" id="KW-0396">Initiation factor</keyword>
<protein>
    <submittedName>
        <fullName evidence="3">DNA replication initiation factor</fullName>
    </submittedName>
</protein>
<dbReference type="SUPFAM" id="SSF52540">
    <property type="entry name" value="P-loop containing nucleoside triphosphate hydrolases"/>
    <property type="match status" value="1"/>
</dbReference>
<dbReference type="RefSeq" id="WP_015004981.1">
    <property type="nucleotide sequence ID" value="NZ_JARGOU010000011.1"/>
</dbReference>
<gene>
    <name evidence="3" type="ORF">L196_06355</name>
</gene>
<keyword evidence="4" id="KW-1185">Reference proteome</keyword>
<dbReference type="GO" id="GO:0032297">
    <property type="term" value="P:negative regulation of DNA-templated DNA replication initiation"/>
    <property type="evidence" value="ECO:0007669"/>
    <property type="project" value="InterPro"/>
</dbReference>
<dbReference type="InterPro" id="IPR055199">
    <property type="entry name" value="Hda_lid"/>
</dbReference>
<dbReference type="Pfam" id="PF22688">
    <property type="entry name" value="Hda_lid"/>
    <property type="match status" value="1"/>
</dbReference>
<dbReference type="Pfam" id="PF00308">
    <property type="entry name" value="Bac_DnaA"/>
    <property type="match status" value="1"/>
</dbReference>
<evidence type="ECO:0000259" key="1">
    <source>
        <dbReference type="Pfam" id="PF00308"/>
    </source>
</evidence>
<dbReference type="Gene3D" id="3.40.50.300">
    <property type="entry name" value="P-loop containing nucleotide triphosphate hydrolases"/>
    <property type="match status" value="1"/>
</dbReference>
<organism evidence="3 4">
    <name type="scientific">Cycloclasticus pugetii</name>
    <dbReference type="NCBI Taxonomy" id="34068"/>
    <lineage>
        <taxon>Bacteria</taxon>
        <taxon>Pseudomonadati</taxon>
        <taxon>Pseudomonadota</taxon>
        <taxon>Gammaproteobacteria</taxon>
        <taxon>Thiotrichales</taxon>
        <taxon>Piscirickettsiaceae</taxon>
        <taxon>Cycloclasticus</taxon>
    </lineage>
</organism>
<keyword evidence="3" id="KW-0648">Protein biosynthesis</keyword>
<evidence type="ECO:0000259" key="2">
    <source>
        <dbReference type="Pfam" id="PF22688"/>
    </source>
</evidence>
<dbReference type="AlphaFoldDB" id="A0AB33Z1Z9"/>
<dbReference type="InterPro" id="IPR013317">
    <property type="entry name" value="DnaA_dom"/>
</dbReference>
<evidence type="ECO:0000313" key="4">
    <source>
        <dbReference type="Proteomes" id="UP000015462"/>
    </source>
</evidence>
<evidence type="ECO:0000313" key="3">
    <source>
        <dbReference type="EMBL" id="EPD13242.1"/>
    </source>
</evidence>
<dbReference type="PANTHER" id="PTHR30050:SF5">
    <property type="entry name" value="DNAA REGULATORY INACTIVATOR HDA"/>
    <property type="match status" value="1"/>
</dbReference>
<dbReference type="PANTHER" id="PTHR30050">
    <property type="entry name" value="CHROMOSOMAL REPLICATION INITIATOR PROTEIN DNAA"/>
    <property type="match status" value="1"/>
</dbReference>
<name>A0AB33Z1Z9_9GAMM</name>
<dbReference type="InterPro" id="IPR027417">
    <property type="entry name" value="P-loop_NTPase"/>
</dbReference>
<reference evidence="3 4" key="1">
    <citation type="journal article" date="2013" name="Genome Announc.">
        <title>Genome Sequence of the Pyrene- and Fluoranthene-Degrading Bacterium Cycloclasticus sp. Strain PY97M.</title>
        <authorList>
            <person name="Cui Z."/>
            <person name="Xu G."/>
            <person name="Li Q."/>
            <person name="Gao W."/>
            <person name="Zheng L."/>
        </authorList>
    </citation>
    <scope>NUCLEOTIDE SEQUENCE [LARGE SCALE GENOMIC DNA]</scope>
    <source>
        <strain evidence="3 4">PY97M</strain>
    </source>
</reference>
<dbReference type="GO" id="GO:0006270">
    <property type="term" value="P:DNA replication initiation"/>
    <property type="evidence" value="ECO:0007669"/>
    <property type="project" value="TreeGrafter"/>
</dbReference>
<feature type="domain" description="Chromosomal replication initiator protein DnaA ATPAse" evidence="1">
    <location>
        <begin position="11"/>
        <end position="152"/>
    </location>
</feature>
<dbReference type="Gene3D" id="1.10.8.60">
    <property type="match status" value="1"/>
</dbReference>
<proteinExistence type="predicted"/>
<dbReference type="EMBL" id="ASHL01000004">
    <property type="protein sequence ID" value="EPD13242.1"/>
    <property type="molecule type" value="Genomic_DNA"/>
</dbReference>
<dbReference type="NCBIfam" id="TIGR03420">
    <property type="entry name" value="DnaA_homol_Hda"/>
    <property type="match status" value="1"/>
</dbReference>